<dbReference type="GO" id="GO:0005737">
    <property type="term" value="C:cytoplasm"/>
    <property type="evidence" value="ECO:0007669"/>
    <property type="project" value="UniProtKB-SubCell"/>
</dbReference>
<dbReference type="NCBIfam" id="NF010738">
    <property type="entry name" value="PRK14140.1"/>
    <property type="match status" value="1"/>
</dbReference>
<dbReference type="Gene3D" id="3.90.20.20">
    <property type="match status" value="1"/>
</dbReference>
<accession>A0A8B2P575</accession>
<dbReference type="GO" id="GO:0006457">
    <property type="term" value="P:protein folding"/>
    <property type="evidence" value="ECO:0007669"/>
    <property type="project" value="InterPro"/>
</dbReference>
<dbReference type="NCBIfam" id="NF010739">
    <property type="entry name" value="PRK14141.1"/>
    <property type="match status" value="1"/>
</dbReference>
<dbReference type="FunFam" id="2.30.22.10:FF:000001">
    <property type="entry name" value="Protein GrpE"/>
    <property type="match status" value="1"/>
</dbReference>
<dbReference type="InterPro" id="IPR009012">
    <property type="entry name" value="GrpE_head"/>
</dbReference>
<keyword evidence="5 10" id="KW-0346">Stress response</keyword>
<dbReference type="SUPFAM" id="SSF58014">
    <property type="entry name" value="Coiled-coil domain of nucleotide exchange factor GrpE"/>
    <property type="match status" value="1"/>
</dbReference>
<dbReference type="GO" id="GO:0000774">
    <property type="term" value="F:adenyl-nucleotide exchange factor activity"/>
    <property type="evidence" value="ECO:0007669"/>
    <property type="project" value="InterPro"/>
</dbReference>
<organism evidence="14 15">
    <name type="scientific">Acuticoccus sediminis</name>
    <dbReference type="NCBI Taxonomy" id="2184697"/>
    <lineage>
        <taxon>Bacteria</taxon>
        <taxon>Pseudomonadati</taxon>
        <taxon>Pseudomonadota</taxon>
        <taxon>Alphaproteobacteria</taxon>
        <taxon>Hyphomicrobiales</taxon>
        <taxon>Amorphaceae</taxon>
        <taxon>Acuticoccus</taxon>
    </lineage>
</organism>
<protein>
    <recommendedName>
        <fullName evidence="8 10">Protein GrpE</fullName>
    </recommendedName>
    <alternativeName>
        <fullName evidence="9 10">HSP-70 cofactor</fullName>
    </alternativeName>
</protein>
<evidence type="ECO:0000256" key="8">
    <source>
        <dbReference type="ARBA" id="ARBA00072274"/>
    </source>
</evidence>
<evidence type="ECO:0000256" key="13">
    <source>
        <dbReference type="SAM" id="MobiDB-lite"/>
    </source>
</evidence>
<evidence type="ECO:0000256" key="12">
    <source>
        <dbReference type="SAM" id="Coils"/>
    </source>
</evidence>
<feature type="coiled-coil region" evidence="12">
    <location>
        <begin position="35"/>
        <end position="80"/>
    </location>
</feature>
<evidence type="ECO:0000256" key="3">
    <source>
        <dbReference type="ARBA" id="ARBA00011738"/>
    </source>
</evidence>
<dbReference type="Proteomes" id="UP000249590">
    <property type="component" value="Unassembled WGS sequence"/>
</dbReference>
<dbReference type="OrthoDB" id="9789811at2"/>
<sequence length="216" mass="23023">MSDETNKNRHEGDTLVPDAAEIMGAGEAAESAAPASDADTALAEARAEVEDMRNQMLRALAEAENVRRRAQRDVSDARQYAVTSFARDLLNVADNFARAMDTVKHADLESLPPEVKGMVEGIQMTERELKSVFERHGIKSLDPTGQKFDPNLHQAMFELENPDVASGTVIQTVQVGSVIGDRVLRPAMVGVSKGGPKPGQPKAEGEGDAGATGDAA</sequence>
<comment type="subcellular location">
    <subcellularLocation>
        <location evidence="1 10">Cytoplasm</location>
    </subcellularLocation>
</comment>
<reference evidence="14 15" key="1">
    <citation type="submission" date="2018-05" db="EMBL/GenBank/DDBJ databases">
        <title>Acuticoccus sediminis sp. nov., isolated from deep-sea sediment of Indian Ocean.</title>
        <authorList>
            <person name="Liu X."/>
            <person name="Lai Q."/>
            <person name="Du Y."/>
            <person name="Sun F."/>
            <person name="Zhang X."/>
            <person name="Wang S."/>
            <person name="Shao Z."/>
        </authorList>
    </citation>
    <scope>NUCLEOTIDE SEQUENCE [LARGE SCALE GENOMIC DNA]</scope>
    <source>
        <strain evidence="14 15">PTG4-2</strain>
    </source>
</reference>
<dbReference type="GO" id="GO:0051082">
    <property type="term" value="F:unfolded protein binding"/>
    <property type="evidence" value="ECO:0007669"/>
    <property type="project" value="TreeGrafter"/>
</dbReference>
<dbReference type="GO" id="GO:0051087">
    <property type="term" value="F:protein-folding chaperone binding"/>
    <property type="evidence" value="ECO:0007669"/>
    <property type="project" value="InterPro"/>
</dbReference>
<evidence type="ECO:0000256" key="5">
    <source>
        <dbReference type="ARBA" id="ARBA00023016"/>
    </source>
</evidence>
<evidence type="ECO:0000313" key="14">
    <source>
        <dbReference type="EMBL" id="RAI03739.1"/>
    </source>
</evidence>
<dbReference type="PANTHER" id="PTHR21237">
    <property type="entry name" value="GRPE PROTEIN"/>
    <property type="match status" value="1"/>
</dbReference>
<comment type="similarity">
    <text evidence="2 10 11">Belongs to the GrpE family.</text>
</comment>
<dbReference type="Gene3D" id="2.30.22.10">
    <property type="entry name" value="Head domain of nucleotide exchange factor GrpE"/>
    <property type="match status" value="1"/>
</dbReference>
<evidence type="ECO:0000256" key="11">
    <source>
        <dbReference type="RuleBase" id="RU004478"/>
    </source>
</evidence>
<dbReference type="RefSeq" id="WP_111342696.1">
    <property type="nucleotide sequence ID" value="NZ_JAIWKD010000001.1"/>
</dbReference>
<dbReference type="EMBL" id="QHHQ01000001">
    <property type="protein sequence ID" value="RAI03739.1"/>
    <property type="molecule type" value="Genomic_DNA"/>
</dbReference>
<evidence type="ECO:0000256" key="4">
    <source>
        <dbReference type="ARBA" id="ARBA00022490"/>
    </source>
</evidence>
<evidence type="ECO:0000256" key="9">
    <source>
        <dbReference type="ARBA" id="ARBA00076414"/>
    </source>
</evidence>
<dbReference type="Pfam" id="PF01025">
    <property type="entry name" value="GrpE"/>
    <property type="match status" value="1"/>
</dbReference>
<comment type="subunit">
    <text evidence="3 10">Homodimer.</text>
</comment>
<name>A0A8B2P575_9HYPH</name>
<keyword evidence="6 10" id="KW-0143">Chaperone</keyword>
<dbReference type="PRINTS" id="PR00773">
    <property type="entry name" value="GRPEPROTEIN"/>
</dbReference>
<dbReference type="InterPro" id="IPR013805">
    <property type="entry name" value="GrpE_CC"/>
</dbReference>
<keyword evidence="15" id="KW-1185">Reference proteome</keyword>
<evidence type="ECO:0000313" key="15">
    <source>
        <dbReference type="Proteomes" id="UP000249590"/>
    </source>
</evidence>
<feature type="region of interest" description="Disordered" evidence="13">
    <location>
        <begin position="189"/>
        <end position="216"/>
    </location>
</feature>
<proteinExistence type="inferred from homology"/>
<dbReference type="InterPro" id="IPR000740">
    <property type="entry name" value="GrpE"/>
</dbReference>
<evidence type="ECO:0000256" key="7">
    <source>
        <dbReference type="ARBA" id="ARBA00053401"/>
    </source>
</evidence>
<evidence type="ECO:0000256" key="1">
    <source>
        <dbReference type="ARBA" id="ARBA00004496"/>
    </source>
</evidence>
<dbReference type="SUPFAM" id="SSF51064">
    <property type="entry name" value="Head domain of nucleotide exchange factor GrpE"/>
    <property type="match status" value="1"/>
</dbReference>
<keyword evidence="12" id="KW-0175">Coiled coil</keyword>
<dbReference type="GO" id="GO:0042803">
    <property type="term" value="F:protein homodimerization activity"/>
    <property type="evidence" value="ECO:0007669"/>
    <property type="project" value="InterPro"/>
</dbReference>
<evidence type="ECO:0000256" key="10">
    <source>
        <dbReference type="HAMAP-Rule" id="MF_01151"/>
    </source>
</evidence>
<dbReference type="CDD" id="cd00446">
    <property type="entry name" value="GrpE"/>
    <property type="match status" value="1"/>
</dbReference>
<evidence type="ECO:0000256" key="2">
    <source>
        <dbReference type="ARBA" id="ARBA00009054"/>
    </source>
</evidence>
<dbReference type="PANTHER" id="PTHR21237:SF23">
    <property type="entry name" value="GRPE PROTEIN HOMOLOG, MITOCHONDRIAL"/>
    <property type="match status" value="1"/>
</dbReference>
<comment type="function">
    <text evidence="7 10">Participates actively in the response to hyperosmotic and heat shock by preventing the aggregation of stress-denatured proteins, in association with DnaK and GrpE. It is the nucleotide exchange factor for DnaK and may function as a thermosensor. Unfolded proteins bind initially to DnaJ; upon interaction with the DnaJ-bound protein, DnaK hydrolyzes its bound ATP, resulting in the formation of a stable complex. GrpE releases ADP from DnaK; ATP binding to DnaK triggers the release of the substrate protein, thus completing the reaction cycle. Several rounds of ATP-dependent interactions between DnaJ, DnaK and GrpE are required for fully efficient folding.</text>
</comment>
<comment type="caution">
    <text evidence="14">The sequence shown here is derived from an EMBL/GenBank/DDBJ whole genome shotgun (WGS) entry which is preliminary data.</text>
</comment>
<gene>
    <name evidence="10" type="primary">grpE</name>
    <name evidence="14" type="ORF">DLJ53_04475</name>
</gene>
<evidence type="ECO:0000256" key="6">
    <source>
        <dbReference type="ARBA" id="ARBA00023186"/>
    </source>
</evidence>
<dbReference type="HAMAP" id="MF_01151">
    <property type="entry name" value="GrpE"/>
    <property type="match status" value="1"/>
</dbReference>
<keyword evidence="4 10" id="KW-0963">Cytoplasm</keyword>
<dbReference type="AlphaFoldDB" id="A0A8B2P575"/>